<dbReference type="InterPro" id="IPR000719">
    <property type="entry name" value="Prot_kinase_dom"/>
</dbReference>
<dbReference type="GO" id="GO:0005524">
    <property type="term" value="F:ATP binding"/>
    <property type="evidence" value="ECO:0007669"/>
    <property type="project" value="InterPro"/>
</dbReference>
<keyword evidence="3" id="KW-1185">Reference proteome</keyword>
<dbReference type="InterPro" id="IPR001245">
    <property type="entry name" value="Ser-Thr/Tyr_kinase_cat_dom"/>
</dbReference>
<protein>
    <recommendedName>
        <fullName evidence="1">Protein kinase domain-containing protein</fullName>
    </recommendedName>
</protein>
<evidence type="ECO:0000259" key="1">
    <source>
        <dbReference type="PROSITE" id="PS50011"/>
    </source>
</evidence>
<dbReference type="Pfam" id="PF07714">
    <property type="entry name" value="PK_Tyr_Ser-Thr"/>
    <property type="match status" value="1"/>
</dbReference>
<comment type="caution">
    <text evidence="2">The sequence shown here is derived from an EMBL/GenBank/DDBJ whole genome shotgun (WGS) entry which is preliminary data.</text>
</comment>
<name>A0AAD4YY28_PRUDU</name>
<proteinExistence type="predicted"/>
<reference evidence="2 3" key="1">
    <citation type="journal article" date="2022" name="G3 (Bethesda)">
        <title>Whole-genome sequence and methylome profiling of the almond [Prunus dulcis (Mill.) D.A. Webb] cultivar 'Nonpareil'.</title>
        <authorList>
            <person name="D'Amico-Willman K.M."/>
            <person name="Ouma W.Z."/>
            <person name="Meulia T."/>
            <person name="Sideli G.M."/>
            <person name="Gradziel T.M."/>
            <person name="Fresnedo-Ramirez J."/>
        </authorList>
    </citation>
    <scope>NUCLEOTIDE SEQUENCE [LARGE SCALE GENOMIC DNA]</scope>
    <source>
        <strain evidence="2">Clone GOH B32 T37-40</strain>
    </source>
</reference>
<dbReference type="InterPro" id="IPR051564">
    <property type="entry name" value="LRR_receptor-like_kinase"/>
</dbReference>
<dbReference type="Proteomes" id="UP001054821">
    <property type="component" value="Chromosome 6"/>
</dbReference>
<dbReference type="InterPro" id="IPR011009">
    <property type="entry name" value="Kinase-like_dom_sf"/>
</dbReference>
<gene>
    <name evidence="2" type="ORF">L3X38_034629</name>
</gene>
<evidence type="ECO:0000313" key="3">
    <source>
        <dbReference type="Proteomes" id="UP001054821"/>
    </source>
</evidence>
<feature type="domain" description="Protein kinase" evidence="1">
    <location>
        <begin position="1"/>
        <end position="181"/>
    </location>
</feature>
<dbReference type="PANTHER" id="PTHR48055:SF55">
    <property type="entry name" value="PROTEIN KINASE DOMAIN-CONTAINING PROTEIN"/>
    <property type="match status" value="1"/>
</dbReference>
<organism evidence="2 3">
    <name type="scientific">Prunus dulcis</name>
    <name type="common">Almond</name>
    <name type="synonym">Amygdalus dulcis</name>
    <dbReference type="NCBI Taxonomy" id="3755"/>
    <lineage>
        <taxon>Eukaryota</taxon>
        <taxon>Viridiplantae</taxon>
        <taxon>Streptophyta</taxon>
        <taxon>Embryophyta</taxon>
        <taxon>Tracheophyta</taxon>
        <taxon>Spermatophyta</taxon>
        <taxon>Magnoliopsida</taxon>
        <taxon>eudicotyledons</taxon>
        <taxon>Gunneridae</taxon>
        <taxon>Pentapetalae</taxon>
        <taxon>rosids</taxon>
        <taxon>fabids</taxon>
        <taxon>Rosales</taxon>
        <taxon>Rosaceae</taxon>
        <taxon>Amygdaloideae</taxon>
        <taxon>Amygdaleae</taxon>
        <taxon>Prunus</taxon>
    </lineage>
</organism>
<evidence type="ECO:0000313" key="2">
    <source>
        <dbReference type="EMBL" id="KAI5325555.1"/>
    </source>
</evidence>
<dbReference type="AlphaFoldDB" id="A0AAD4YY28"/>
<dbReference type="SUPFAM" id="SSF56112">
    <property type="entry name" value="Protein kinase-like (PK-like)"/>
    <property type="match status" value="1"/>
</dbReference>
<dbReference type="PANTHER" id="PTHR48055">
    <property type="entry name" value="LEUCINE-RICH REPEAT RECEPTOR PROTEIN KINASE EMS1"/>
    <property type="match status" value="1"/>
</dbReference>
<dbReference type="Gene3D" id="1.10.510.10">
    <property type="entry name" value="Transferase(Phosphotransferase) domain 1"/>
    <property type="match status" value="2"/>
</dbReference>
<dbReference type="EMBL" id="JAJFAZ020000006">
    <property type="protein sequence ID" value="KAI5325555.1"/>
    <property type="molecule type" value="Genomic_DNA"/>
</dbReference>
<dbReference type="PROSITE" id="PS00108">
    <property type="entry name" value="PROTEIN_KINASE_ST"/>
    <property type="match status" value="1"/>
</dbReference>
<sequence length="181" mass="20625">MANGSLDSWLHRRDDDQSQSKRLSLIQRLNIAIDVASALDYLHHRCETTIIHCDLKPSNVLLGEDMDSFGYIPPEYGMGGQVSILGDIYSFGILLLEMFTGKRPTDDMFTEGLSIHQFAAMAMPDHAMDIIDPSLLIVRDDADGVMKYTTMTYEQGQLELIMMASLSLQQDWRSVWFRSWR</sequence>
<dbReference type="InterPro" id="IPR008271">
    <property type="entry name" value="Ser/Thr_kinase_AS"/>
</dbReference>
<dbReference type="PROSITE" id="PS50011">
    <property type="entry name" value="PROTEIN_KINASE_DOM"/>
    <property type="match status" value="1"/>
</dbReference>
<dbReference type="GO" id="GO:0016020">
    <property type="term" value="C:membrane"/>
    <property type="evidence" value="ECO:0007669"/>
    <property type="project" value="TreeGrafter"/>
</dbReference>
<accession>A0AAD4YY28</accession>
<dbReference type="GO" id="GO:0004672">
    <property type="term" value="F:protein kinase activity"/>
    <property type="evidence" value="ECO:0007669"/>
    <property type="project" value="InterPro"/>
</dbReference>